<sequence length="141" mass="16588">MIQQIAIATILRFMFYYVKKTDRRLPPGPFNFPIVGNLHWLAKFPWIYLSTLGKTYGSIATIKFGRTNVFVLNDIATWKEAYRQEEFSRHPGKVFESVLENKSIIFNNARNFRISLFDVNDFLIIWKTIIIAHHTVHIQVL</sequence>
<dbReference type="GO" id="GO:0020037">
    <property type="term" value="F:heme binding"/>
    <property type="evidence" value="ECO:0007669"/>
    <property type="project" value="InterPro"/>
</dbReference>
<dbReference type="InterPro" id="IPR001128">
    <property type="entry name" value="Cyt_P450"/>
</dbReference>
<name>A0A8J2NUI3_9HEXA</name>
<organism evidence="1 2">
    <name type="scientific">Allacma fusca</name>
    <dbReference type="NCBI Taxonomy" id="39272"/>
    <lineage>
        <taxon>Eukaryota</taxon>
        <taxon>Metazoa</taxon>
        <taxon>Ecdysozoa</taxon>
        <taxon>Arthropoda</taxon>
        <taxon>Hexapoda</taxon>
        <taxon>Collembola</taxon>
        <taxon>Symphypleona</taxon>
        <taxon>Sminthuridae</taxon>
        <taxon>Allacma</taxon>
    </lineage>
</organism>
<dbReference type="PANTHER" id="PTHR24299">
    <property type="entry name" value="CYTOCHROME P450 FAMILY 1"/>
    <property type="match status" value="1"/>
</dbReference>
<evidence type="ECO:0000313" key="1">
    <source>
        <dbReference type="EMBL" id="CAG7708841.1"/>
    </source>
</evidence>
<evidence type="ECO:0000313" key="2">
    <source>
        <dbReference type="Proteomes" id="UP000708208"/>
    </source>
</evidence>
<proteinExistence type="predicted"/>
<gene>
    <name evidence="1" type="ORF">AFUS01_LOCUS4792</name>
</gene>
<accession>A0A8J2NUI3</accession>
<comment type="caution">
    <text evidence="1">The sequence shown here is derived from an EMBL/GenBank/DDBJ whole genome shotgun (WGS) entry which is preliminary data.</text>
</comment>
<keyword evidence="2" id="KW-1185">Reference proteome</keyword>
<dbReference type="PANTHER" id="PTHR24299:SF21">
    <property type="entry name" value="OS09G0441600 PROTEIN"/>
    <property type="match status" value="1"/>
</dbReference>
<protein>
    <recommendedName>
        <fullName evidence="3">Cytochrome P450</fullName>
    </recommendedName>
</protein>
<dbReference type="AlphaFoldDB" id="A0A8J2NUI3"/>
<dbReference type="GO" id="GO:0004497">
    <property type="term" value="F:monooxygenase activity"/>
    <property type="evidence" value="ECO:0007669"/>
    <property type="project" value="InterPro"/>
</dbReference>
<dbReference type="GO" id="GO:0016705">
    <property type="term" value="F:oxidoreductase activity, acting on paired donors, with incorporation or reduction of molecular oxygen"/>
    <property type="evidence" value="ECO:0007669"/>
    <property type="project" value="InterPro"/>
</dbReference>
<dbReference type="OrthoDB" id="1844152at2759"/>
<dbReference type="EMBL" id="CAJVCH010030186">
    <property type="protein sequence ID" value="CAG7708841.1"/>
    <property type="molecule type" value="Genomic_DNA"/>
</dbReference>
<evidence type="ECO:0008006" key="3">
    <source>
        <dbReference type="Google" id="ProtNLM"/>
    </source>
</evidence>
<dbReference type="Pfam" id="PF00067">
    <property type="entry name" value="p450"/>
    <property type="match status" value="1"/>
</dbReference>
<dbReference type="Proteomes" id="UP000708208">
    <property type="component" value="Unassembled WGS sequence"/>
</dbReference>
<reference evidence="1" key="1">
    <citation type="submission" date="2021-06" db="EMBL/GenBank/DDBJ databases">
        <authorList>
            <person name="Hodson N. C."/>
            <person name="Mongue J. A."/>
            <person name="Jaron S. K."/>
        </authorList>
    </citation>
    <scope>NUCLEOTIDE SEQUENCE</scope>
</reference>
<dbReference type="GO" id="GO:0005506">
    <property type="term" value="F:iron ion binding"/>
    <property type="evidence" value="ECO:0007669"/>
    <property type="project" value="InterPro"/>
</dbReference>